<evidence type="ECO:0000256" key="6">
    <source>
        <dbReference type="ARBA" id="ARBA00040496"/>
    </source>
</evidence>
<dbReference type="PROSITE" id="PS50110">
    <property type="entry name" value="RESPONSE_REGULATORY"/>
    <property type="match status" value="1"/>
</dbReference>
<gene>
    <name evidence="12" type="primary">ompR_4</name>
    <name evidence="12" type="ORF">NCTC13635_04401</name>
</gene>
<dbReference type="GO" id="GO:0005829">
    <property type="term" value="C:cytosol"/>
    <property type="evidence" value="ECO:0007669"/>
    <property type="project" value="TreeGrafter"/>
</dbReference>
<reference evidence="12 13" key="1">
    <citation type="submission" date="2018-12" db="EMBL/GenBank/DDBJ databases">
        <authorList>
            <consortium name="Pathogen Informatics"/>
        </authorList>
    </citation>
    <scope>NUCLEOTIDE SEQUENCE [LARGE SCALE GENOMIC DNA]</scope>
    <source>
        <strain evidence="12 13">NCTC13635</strain>
    </source>
</reference>
<dbReference type="GO" id="GO:0032993">
    <property type="term" value="C:protein-DNA complex"/>
    <property type="evidence" value="ECO:0007669"/>
    <property type="project" value="TreeGrafter"/>
</dbReference>
<evidence type="ECO:0000259" key="10">
    <source>
        <dbReference type="PROSITE" id="PS50110"/>
    </source>
</evidence>
<dbReference type="Pfam" id="PF00072">
    <property type="entry name" value="Response_reg"/>
    <property type="match status" value="1"/>
</dbReference>
<keyword evidence="4 9" id="KW-0238">DNA-binding</keyword>
<evidence type="ECO:0000313" key="13">
    <source>
        <dbReference type="Proteomes" id="UP000282433"/>
    </source>
</evidence>
<evidence type="ECO:0000256" key="4">
    <source>
        <dbReference type="ARBA" id="ARBA00023125"/>
    </source>
</evidence>
<dbReference type="PANTHER" id="PTHR48111">
    <property type="entry name" value="REGULATOR OF RPOS"/>
    <property type="match status" value="1"/>
</dbReference>
<keyword evidence="3" id="KW-0805">Transcription regulation</keyword>
<feature type="DNA-binding region" description="OmpR/PhoB-type" evidence="9">
    <location>
        <begin position="133"/>
        <end position="233"/>
    </location>
</feature>
<evidence type="ECO:0000313" key="12">
    <source>
        <dbReference type="EMBL" id="VEB04406.1"/>
    </source>
</evidence>
<dbReference type="PROSITE" id="PS51755">
    <property type="entry name" value="OMPR_PHOB"/>
    <property type="match status" value="1"/>
</dbReference>
<dbReference type="CDD" id="cd17574">
    <property type="entry name" value="REC_OmpR"/>
    <property type="match status" value="1"/>
</dbReference>
<dbReference type="SUPFAM" id="SSF52172">
    <property type="entry name" value="CheY-like"/>
    <property type="match status" value="1"/>
</dbReference>
<keyword evidence="5" id="KW-0804">Transcription</keyword>
<feature type="domain" description="Response regulatory" evidence="10">
    <location>
        <begin position="4"/>
        <end position="119"/>
    </location>
</feature>
<dbReference type="SMART" id="SM00862">
    <property type="entry name" value="Trans_reg_C"/>
    <property type="match status" value="1"/>
</dbReference>
<organism evidence="12 13">
    <name type="scientific">Klebsiella pneumoniae</name>
    <dbReference type="NCBI Taxonomy" id="573"/>
    <lineage>
        <taxon>Bacteria</taxon>
        <taxon>Pseudomonadati</taxon>
        <taxon>Pseudomonadota</taxon>
        <taxon>Gammaproteobacteria</taxon>
        <taxon>Enterobacterales</taxon>
        <taxon>Enterobacteriaceae</taxon>
        <taxon>Klebsiella/Raoultella group</taxon>
        <taxon>Klebsiella</taxon>
        <taxon>Klebsiella pneumoniae complex</taxon>
    </lineage>
</organism>
<dbReference type="CDD" id="cd00383">
    <property type="entry name" value="trans_reg_C"/>
    <property type="match status" value="1"/>
</dbReference>
<dbReference type="SUPFAM" id="SSF46894">
    <property type="entry name" value="C-terminal effector domain of the bipartite response regulators"/>
    <property type="match status" value="1"/>
</dbReference>
<dbReference type="GO" id="GO:0006355">
    <property type="term" value="P:regulation of DNA-templated transcription"/>
    <property type="evidence" value="ECO:0007669"/>
    <property type="project" value="InterPro"/>
</dbReference>
<name>A0A447RX59_KLEPN</name>
<keyword evidence="1 8" id="KW-0597">Phosphoprotein</keyword>
<dbReference type="Pfam" id="PF00486">
    <property type="entry name" value="Trans_reg_C"/>
    <property type="match status" value="1"/>
</dbReference>
<evidence type="ECO:0000256" key="1">
    <source>
        <dbReference type="ARBA" id="ARBA00022553"/>
    </source>
</evidence>
<dbReference type="EMBL" id="LR134162">
    <property type="protein sequence ID" value="VEB04406.1"/>
    <property type="molecule type" value="Genomic_DNA"/>
</dbReference>
<sequence>MKPVILVVDDDRAMGELLSDVLGVHAFEVLVSQTGNDALTTVAQRADIALVLLDMILPDTHGLQVLQQLQRTRPELPVVMLSGLGSESDVVVGLEMGADDYIAKPFSSRVVVARVKAVLRRSGALAGEASGAGAGLTFNGWRLDTTRCELYNPQQQAIPLTQGEYGLLLALAQNARRVLNREQLLALTHNESTEVFDRTIDVLIMRLRRKIELNPHQPTLIKNPARSGLCLFRRRDPQREGGVGRVCCQPAVDFIWRREFTFFIKVTLWVNLWQQN</sequence>
<keyword evidence="2" id="KW-0902">Two-component regulatory system</keyword>
<dbReference type="InterPro" id="IPR001867">
    <property type="entry name" value="OmpR/PhoB-type_DNA-bd"/>
</dbReference>
<dbReference type="InterPro" id="IPR011006">
    <property type="entry name" value="CheY-like_superfamily"/>
</dbReference>
<dbReference type="Gene3D" id="6.10.250.690">
    <property type="match status" value="1"/>
</dbReference>
<dbReference type="InterPro" id="IPR016032">
    <property type="entry name" value="Sig_transdc_resp-reg_C-effctor"/>
</dbReference>
<dbReference type="AlphaFoldDB" id="A0A447RX59"/>
<dbReference type="InterPro" id="IPR039420">
    <property type="entry name" value="WalR-like"/>
</dbReference>
<dbReference type="GO" id="GO:0000976">
    <property type="term" value="F:transcription cis-regulatory region binding"/>
    <property type="evidence" value="ECO:0007669"/>
    <property type="project" value="TreeGrafter"/>
</dbReference>
<proteinExistence type="predicted"/>
<dbReference type="GO" id="GO:0000156">
    <property type="term" value="F:phosphorelay response regulator activity"/>
    <property type="evidence" value="ECO:0007669"/>
    <property type="project" value="TreeGrafter"/>
</dbReference>
<dbReference type="Gene3D" id="3.40.50.2300">
    <property type="match status" value="1"/>
</dbReference>
<evidence type="ECO:0000256" key="5">
    <source>
        <dbReference type="ARBA" id="ARBA00023163"/>
    </source>
</evidence>
<dbReference type="PANTHER" id="PTHR48111:SF4">
    <property type="entry name" value="DNA-BINDING DUAL TRANSCRIPTIONAL REGULATOR OMPR"/>
    <property type="match status" value="1"/>
</dbReference>
<feature type="domain" description="OmpR/PhoB-type" evidence="11">
    <location>
        <begin position="133"/>
        <end position="233"/>
    </location>
</feature>
<dbReference type="SMART" id="SM00448">
    <property type="entry name" value="REC"/>
    <property type="match status" value="1"/>
</dbReference>
<dbReference type="Proteomes" id="UP000282433">
    <property type="component" value="Chromosome"/>
</dbReference>
<dbReference type="Gene3D" id="1.10.10.10">
    <property type="entry name" value="Winged helix-like DNA-binding domain superfamily/Winged helix DNA-binding domain"/>
    <property type="match status" value="1"/>
</dbReference>
<evidence type="ECO:0000256" key="9">
    <source>
        <dbReference type="PROSITE-ProRule" id="PRU01091"/>
    </source>
</evidence>
<evidence type="ECO:0000256" key="8">
    <source>
        <dbReference type="PROSITE-ProRule" id="PRU00169"/>
    </source>
</evidence>
<dbReference type="InterPro" id="IPR001789">
    <property type="entry name" value="Sig_transdc_resp-reg_receiver"/>
</dbReference>
<feature type="modified residue" description="4-aspartylphosphate" evidence="8">
    <location>
        <position position="54"/>
    </location>
</feature>
<protein>
    <recommendedName>
        <fullName evidence="6">DNA-binding dual transcriptional regulator OmpR</fullName>
    </recommendedName>
    <alternativeName>
        <fullName evidence="7">Transcriptional regulatory protein OmpR</fullName>
    </alternativeName>
</protein>
<evidence type="ECO:0000256" key="2">
    <source>
        <dbReference type="ARBA" id="ARBA00023012"/>
    </source>
</evidence>
<evidence type="ECO:0000256" key="7">
    <source>
        <dbReference type="ARBA" id="ARBA00041745"/>
    </source>
</evidence>
<evidence type="ECO:0000256" key="3">
    <source>
        <dbReference type="ARBA" id="ARBA00023015"/>
    </source>
</evidence>
<accession>A0A447RX59</accession>
<dbReference type="InterPro" id="IPR036388">
    <property type="entry name" value="WH-like_DNA-bd_sf"/>
</dbReference>
<evidence type="ECO:0000259" key="11">
    <source>
        <dbReference type="PROSITE" id="PS51755"/>
    </source>
</evidence>